<comment type="caution">
    <text evidence="1">The sequence shown here is derived from an EMBL/GenBank/DDBJ whole genome shotgun (WGS) entry which is preliminary data.</text>
</comment>
<name>A0AAV4HMD5_9GAST</name>
<protein>
    <submittedName>
        <fullName evidence="1">Uncharacterized protein</fullName>
    </submittedName>
</protein>
<accession>A0AAV4HMD5</accession>
<proteinExistence type="predicted"/>
<dbReference type="Proteomes" id="UP000762676">
    <property type="component" value="Unassembled WGS sequence"/>
</dbReference>
<evidence type="ECO:0000313" key="1">
    <source>
        <dbReference type="EMBL" id="GFR99058.1"/>
    </source>
</evidence>
<sequence>MVLSILSEWRKCEGSSKLTMFSTVAAEGTELRKLSVGSRNQTVCSKALISNTCFFQSFTYKGHIYPLLAWCRQTLALRRSLCQSLTRTKQQCNTSDAPQEVQINKSLSLF</sequence>
<dbReference type="EMBL" id="BMAT01009118">
    <property type="protein sequence ID" value="GFR99058.1"/>
    <property type="molecule type" value="Genomic_DNA"/>
</dbReference>
<dbReference type="AlphaFoldDB" id="A0AAV4HMD5"/>
<reference evidence="1 2" key="1">
    <citation type="journal article" date="2021" name="Elife">
        <title>Chloroplast acquisition without the gene transfer in kleptoplastic sea slugs, Plakobranchus ocellatus.</title>
        <authorList>
            <person name="Maeda T."/>
            <person name="Takahashi S."/>
            <person name="Yoshida T."/>
            <person name="Shimamura S."/>
            <person name="Takaki Y."/>
            <person name="Nagai Y."/>
            <person name="Toyoda A."/>
            <person name="Suzuki Y."/>
            <person name="Arimoto A."/>
            <person name="Ishii H."/>
            <person name="Satoh N."/>
            <person name="Nishiyama T."/>
            <person name="Hasebe M."/>
            <person name="Maruyama T."/>
            <person name="Minagawa J."/>
            <person name="Obokata J."/>
            <person name="Shigenobu S."/>
        </authorList>
    </citation>
    <scope>NUCLEOTIDE SEQUENCE [LARGE SCALE GENOMIC DNA]</scope>
</reference>
<organism evidence="1 2">
    <name type="scientific">Elysia marginata</name>
    <dbReference type="NCBI Taxonomy" id="1093978"/>
    <lineage>
        <taxon>Eukaryota</taxon>
        <taxon>Metazoa</taxon>
        <taxon>Spiralia</taxon>
        <taxon>Lophotrochozoa</taxon>
        <taxon>Mollusca</taxon>
        <taxon>Gastropoda</taxon>
        <taxon>Heterobranchia</taxon>
        <taxon>Euthyneura</taxon>
        <taxon>Panpulmonata</taxon>
        <taxon>Sacoglossa</taxon>
        <taxon>Placobranchoidea</taxon>
        <taxon>Plakobranchidae</taxon>
        <taxon>Elysia</taxon>
    </lineage>
</organism>
<gene>
    <name evidence="1" type="ORF">ElyMa_004518700</name>
</gene>
<evidence type="ECO:0000313" key="2">
    <source>
        <dbReference type="Proteomes" id="UP000762676"/>
    </source>
</evidence>
<keyword evidence="2" id="KW-1185">Reference proteome</keyword>